<dbReference type="Pfam" id="PF19754">
    <property type="entry name" value="DUF6241"/>
    <property type="match status" value="1"/>
</dbReference>
<dbReference type="Proteomes" id="UP001281656">
    <property type="component" value="Unassembled WGS sequence"/>
</dbReference>
<evidence type="ECO:0000313" key="1">
    <source>
        <dbReference type="EMBL" id="MDW8802528.1"/>
    </source>
</evidence>
<name>A0ABU4JWK0_9CLOT</name>
<dbReference type="RefSeq" id="WP_318798849.1">
    <property type="nucleotide sequence ID" value="NZ_JARUJP010000022.1"/>
</dbReference>
<gene>
    <name evidence="1" type="ORF">P8V03_15380</name>
</gene>
<keyword evidence="2" id="KW-1185">Reference proteome</keyword>
<dbReference type="EMBL" id="JARUJP010000022">
    <property type="protein sequence ID" value="MDW8802528.1"/>
    <property type="molecule type" value="Genomic_DNA"/>
</dbReference>
<evidence type="ECO:0000313" key="2">
    <source>
        <dbReference type="Proteomes" id="UP001281656"/>
    </source>
</evidence>
<reference evidence="1 2" key="1">
    <citation type="submission" date="2023-04" db="EMBL/GenBank/DDBJ databases">
        <title>Clostridium tannerae sp. nov., isolated from the fecal material of an alpaca.</title>
        <authorList>
            <person name="Miller S."/>
            <person name="Hendry M."/>
            <person name="King J."/>
            <person name="Sankaranarayanan K."/>
            <person name="Lawson P.A."/>
        </authorList>
    </citation>
    <scope>NUCLEOTIDE SEQUENCE [LARGE SCALE GENOMIC DNA]</scope>
    <source>
        <strain evidence="1 2">A1-XYC3</strain>
    </source>
</reference>
<dbReference type="InterPro" id="IPR046208">
    <property type="entry name" value="DUF6241"/>
</dbReference>
<proteinExistence type="predicted"/>
<accession>A0ABU4JWK0</accession>
<organism evidence="1 2">
    <name type="scientific">Clostridium tanneri</name>
    <dbReference type="NCBI Taxonomy" id="3037988"/>
    <lineage>
        <taxon>Bacteria</taxon>
        <taxon>Bacillati</taxon>
        <taxon>Bacillota</taxon>
        <taxon>Clostridia</taxon>
        <taxon>Eubacteriales</taxon>
        <taxon>Clostridiaceae</taxon>
        <taxon>Clostridium</taxon>
    </lineage>
</organism>
<comment type="caution">
    <text evidence="1">The sequence shown here is derived from an EMBL/GenBank/DDBJ whole genome shotgun (WGS) entry which is preliminary data.</text>
</comment>
<protein>
    <submittedName>
        <fullName evidence="1">DUF6241 domain-containing protein</fullName>
    </submittedName>
</protein>
<sequence>MKKNSKLLIGLFIGIMVLSGVIGFAAINKGFSKDSNTSENIDKITKVFKKDEIKDKKTLEAYQKVHEMANTKIIAEDGLIWGEIEPTTEKIDLLIKEVCSSNYEDKDKLLQILNRWKSGDFSNCVEEHNFVWKKLGGEVGKASKLREGVK</sequence>